<comment type="caution">
    <text evidence="3">The sequence shown here is derived from an EMBL/GenBank/DDBJ whole genome shotgun (WGS) entry which is preliminary data.</text>
</comment>
<reference evidence="3" key="2">
    <citation type="submission" date="2022-01" db="EMBL/GenBank/DDBJ databases">
        <authorList>
            <person name="Yamashiro T."/>
            <person name="Shiraishi A."/>
            <person name="Satake H."/>
            <person name="Nakayama K."/>
        </authorList>
    </citation>
    <scope>NUCLEOTIDE SEQUENCE</scope>
</reference>
<accession>A0ABQ5IMV0</accession>
<protein>
    <submittedName>
        <fullName evidence="3">Uncharacterized protein</fullName>
    </submittedName>
</protein>
<reference evidence="3" key="1">
    <citation type="journal article" date="2022" name="Int. J. Mol. Sci.">
        <title>Draft Genome of Tanacetum Coccineum: Genomic Comparison of Closely Related Tanacetum-Family Plants.</title>
        <authorList>
            <person name="Yamashiro T."/>
            <person name="Shiraishi A."/>
            <person name="Nakayama K."/>
            <person name="Satake H."/>
        </authorList>
    </citation>
    <scope>NUCLEOTIDE SEQUENCE</scope>
</reference>
<evidence type="ECO:0000313" key="4">
    <source>
        <dbReference type="Proteomes" id="UP001151760"/>
    </source>
</evidence>
<sequence length="174" mass="19079">MLVMILVIILNLEGIGYTKETTRIEYEWEPPRCNACLIFGHSLDCLKDALKRVENRMNKGKGTPPRAGTNKASTSGHNEESPSNKGNDSFSISNSFEALINPIIEEVATGSKILEGKLALVDDDGKPLENVDYPDNSDNDDEVEHVQNETASFLALKGVRHDRKACGNNGGIQH</sequence>
<evidence type="ECO:0000313" key="3">
    <source>
        <dbReference type="EMBL" id="GJU01399.1"/>
    </source>
</evidence>
<keyword evidence="4" id="KW-1185">Reference proteome</keyword>
<organism evidence="3 4">
    <name type="scientific">Tanacetum coccineum</name>
    <dbReference type="NCBI Taxonomy" id="301880"/>
    <lineage>
        <taxon>Eukaryota</taxon>
        <taxon>Viridiplantae</taxon>
        <taxon>Streptophyta</taxon>
        <taxon>Embryophyta</taxon>
        <taxon>Tracheophyta</taxon>
        <taxon>Spermatophyta</taxon>
        <taxon>Magnoliopsida</taxon>
        <taxon>eudicotyledons</taxon>
        <taxon>Gunneridae</taxon>
        <taxon>Pentapetalae</taxon>
        <taxon>asterids</taxon>
        <taxon>campanulids</taxon>
        <taxon>Asterales</taxon>
        <taxon>Asteraceae</taxon>
        <taxon>Asteroideae</taxon>
        <taxon>Anthemideae</taxon>
        <taxon>Anthemidinae</taxon>
        <taxon>Tanacetum</taxon>
    </lineage>
</organism>
<evidence type="ECO:0000256" key="1">
    <source>
        <dbReference type="SAM" id="MobiDB-lite"/>
    </source>
</evidence>
<feature type="chain" id="PRO_5046108935" evidence="2">
    <location>
        <begin position="19"/>
        <end position="174"/>
    </location>
</feature>
<gene>
    <name evidence="3" type="ORF">Tco_1111737</name>
</gene>
<proteinExistence type="predicted"/>
<dbReference type="EMBL" id="BQNB010020960">
    <property type="protein sequence ID" value="GJU01399.1"/>
    <property type="molecule type" value="Genomic_DNA"/>
</dbReference>
<keyword evidence="2" id="KW-0732">Signal</keyword>
<feature type="signal peptide" evidence="2">
    <location>
        <begin position="1"/>
        <end position="18"/>
    </location>
</feature>
<feature type="region of interest" description="Disordered" evidence="1">
    <location>
        <begin position="56"/>
        <end position="89"/>
    </location>
</feature>
<dbReference type="Proteomes" id="UP001151760">
    <property type="component" value="Unassembled WGS sequence"/>
</dbReference>
<name>A0ABQ5IMV0_9ASTR</name>
<evidence type="ECO:0000256" key="2">
    <source>
        <dbReference type="SAM" id="SignalP"/>
    </source>
</evidence>